<protein>
    <recommendedName>
        <fullName evidence="1">DUF4253 domain-containing protein</fullName>
    </recommendedName>
</protein>
<dbReference type="EMBL" id="ANOF01000134">
    <property type="protein sequence ID" value="EMI25202.1"/>
    <property type="molecule type" value="Genomic_DNA"/>
</dbReference>
<dbReference type="Pfam" id="PF14062">
    <property type="entry name" value="DUF4253"/>
    <property type="match status" value="1"/>
</dbReference>
<dbReference type="Proteomes" id="UP000011996">
    <property type="component" value="Unassembled WGS sequence"/>
</dbReference>
<evidence type="ECO:0000313" key="3">
    <source>
        <dbReference type="Proteomes" id="UP000011996"/>
    </source>
</evidence>
<gene>
    <name evidence="2" type="ORF">RESH_04226</name>
</gene>
<sequence>MIDIAKLKAEQTNGCNYDVTNDDVIARLQDWDAKYGIETSEIDAASVTVRFDKLPDDTTALAAEIYAFCPDTVSQGFGCYVEMIDAAEEMEQELTPEMLDLIDGVDLDDDDYGLVLLAKALKRDKVVGLWWD</sequence>
<accession>M5SC10</accession>
<dbReference type="OrthoDB" id="4827574at2"/>
<dbReference type="InterPro" id="IPR025349">
    <property type="entry name" value="DUF4253"/>
</dbReference>
<evidence type="ECO:0000259" key="1">
    <source>
        <dbReference type="Pfam" id="PF14062"/>
    </source>
</evidence>
<dbReference type="PATRIC" id="fig|1263868.3.peg.4583"/>
<name>M5SC10_9BACT</name>
<comment type="caution">
    <text evidence="2">The sequence shown here is derived from an EMBL/GenBank/DDBJ whole genome shotgun (WGS) entry which is preliminary data.</text>
</comment>
<organism evidence="2 3">
    <name type="scientific">Rhodopirellula europaea SH398</name>
    <dbReference type="NCBI Taxonomy" id="1263868"/>
    <lineage>
        <taxon>Bacteria</taxon>
        <taxon>Pseudomonadati</taxon>
        <taxon>Planctomycetota</taxon>
        <taxon>Planctomycetia</taxon>
        <taxon>Pirellulales</taxon>
        <taxon>Pirellulaceae</taxon>
        <taxon>Rhodopirellula</taxon>
    </lineage>
</organism>
<evidence type="ECO:0000313" key="2">
    <source>
        <dbReference type="EMBL" id="EMI25202.1"/>
    </source>
</evidence>
<reference evidence="2 3" key="1">
    <citation type="journal article" date="2013" name="Mar. Genomics">
        <title>Expression of sulfatases in Rhodopirellula baltica and the diversity of sulfatases in the genus Rhodopirellula.</title>
        <authorList>
            <person name="Wegner C.E."/>
            <person name="Richter-Heitmann T."/>
            <person name="Klindworth A."/>
            <person name="Klockow C."/>
            <person name="Richter M."/>
            <person name="Achstetter T."/>
            <person name="Glockner F.O."/>
            <person name="Harder J."/>
        </authorList>
    </citation>
    <scope>NUCLEOTIDE SEQUENCE [LARGE SCALE GENOMIC DNA]</scope>
    <source>
        <strain evidence="2 3">SH398</strain>
    </source>
</reference>
<feature type="domain" description="DUF4253" evidence="1">
    <location>
        <begin position="9"/>
        <end position="132"/>
    </location>
</feature>
<proteinExistence type="predicted"/>
<dbReference type="AlphaFoldDB" id="M5SC10"/>
<dbReference type="RefSeq" id="WP_008669369.1">
    <property type="nucleotide sequence ID" value="NZ_ANOF01000134.1"/>
</dbReference>